<dbReference type="EMBL" id="CP007726">
    <property type="protein sequence ID" value="AJE18989.1"/>
    <property type="molecule type" value="Genomic_DNA"/>
</dbReference>
<evidence type="ECO:0000259" key="2">
    <source>
        <dbReference type="Pfam" id="PF20335"/>
    </source>
</evidence>
<keyword evidence="1" id="KW-0472">Membrane</keyword>
<proteinExistence type="predicted"/>
<name>A0A0B5CNP7_NEIEG</name>
<sequence>MAEKMKTCFSDGLPTDFNIIQPQGNLMKFFWIVILLLLSPLVTLLFFRKNGSQAAPSDKTDALLGHTGPAVLPEESGYSEEADDESAEALFRQWLGVIYRDKPEEVDAIIANLEENADNEEELDFGSIIESFFLLHNNLNDTEHLFSVDWKDGESFIDFIADIADRFNAKLAWSEEQMEEGLPDQLALAAYPVLLAAGAVLYSAQTGGDYYTFIAVPQQDAADFEHASEQYGLQIWRADSEPEF</sequence>
<dbReference type="Pfam" id="PF20335">
    <property type="entry name" value="DUF6630"/>
    <property type="match status" value="1"/>
</dbReference>
<protein>
    <recommendedName>
        <fullName evidence="2">DUF6630 domain-containing protein</fullName>
    </recommendedName>
</protein>
<keyword evidence="4" id="KW-1185">Reference proteome</keyword>
<feature type="domain" description="DUF6630" evidence="2">
    <location>
        <begin position="91"/>
        <end position="235"/>
    </location>
</feature>
<reference evidence="3 4" key="2">
    <citation type="journal article" date="2015" name="PLoS Genet.">
        <title>Common Cell Shape Evolution of Two Nasopharyngeal Pathogens.</title>
        <authorList>
            <person name="Veyrier F.J."/>
            <person name="Biais N."/>
            <person name="Morales P."/>
            <person name="Belkacem N."/>
            <person name="Guilhen C."/>
            <person name="Ranjeva S."/>
            <person name="Sismeiro O."/>
            <person name="Pehau-Arnaudet G."/>
            <person name="Rocha E.P."/>
            <person name="Werts C."/>
            <person name="Taha M.K."/>
            <person name="Boneca I.G."/>
        </authorList>
    </citation>
    <scope>NUCLEOTIDE SEQUENCE [LARGE SCALE GENOMIC DNA]</scope>
    <source>
        <strain evidence="3 4">ATCC 29315</strain>
    </source>
</reference>
<organism evidence="3 4">
    <name type="scientific">Neisseria elongata subsp. glycolytica ATCC 29315</name>
    <dbReference type="NCBI Taxonomy" id="546263"/>
    <lineage>
        <taxon>Bacteria</taxon>
        <taxon>Pseudomonadati</taxon>
        <taxon>Pseudomonadota</taxon>
        <taxon>Betaproteobacteria</taxon>
        <taxon>Neisseriales</taxon>
        <taxon>Neisseriaceae</taxon>
        <taxon>Neisseria</taxon>
    </lineage>
</organism>
<dbReference type="PATRIC" id="fig|546263.7.peg.1903"/>
<dbReference type="AlphaFoldDB" id="A0A0B5CNP7"/>
<gene>
    <name evidence="3" type="ORF">NELON_08845</name>
</gene>
<accession>A0A0B5CNP7</accession>
<evidence type="ECO:0000256" key="1">
    <source>
        <dbReference type="SAM" id="Phobius"/>
    </source>
</evidence>
<dbReference type="KEGG" id="nel:NELON_08845"/>
<evidence type="ECO:0000313" key="4">
    <source>
        <dbReference type="Proteomes" id="UP000031392"/>
    </source>
</evidence>
<dbReference type="Proteomes" id="UP000031392">
    <property type="component" value="Chromosome"/>
</dbReference>
<keyword evidence="1" id="KW-0812">Transmembrane</keyword>
<evidence type="ECO:0000313" key="3">
    <source>
        <dbReference type="EMBL" id="AJE18989.1"/>
    </source>
</evidence>
<feature type="transmembrane region" description="Helical" evidence="1">
    <location>
        <begin position="29"/>
        <end position="47"/>
    </location>
</feature>
<dbReference type="HOGENOM" id="CLU_1137091_0_0_4"/>
<dbReference type="InterPro" id="IPR046582">
    <property type="entry name" value="DUF6630"/>
</dbReference>
<keyword evidence="1" id="KW-1133">Transmembrane helix</keyword>
<reference evidence="4" key="1">
    <citation type="submission" date="2014-05" db="EMBL/GenBank/DDBJ databases">
        <title>Complete Genome sequence of Neisseria elongata subsp. glycolytica.</title>
        <authorList>
            <person name="Veyrier F.J."/>
            <person name="Taha M.-K."/>
        </authorList>
    </citation>
    <scope>NUCLEOTIDE SEQUENCE [LARGE SCALE GENOMIC DNA]</scope>
    <source>
        <strain evidence="4">ATCC 29315</strain>
    </source>
</reference>